<evidence type="ECO:0000313" key="3">
    <source>
        <dbReference type="EMBL" id="AUR01583.1"/>
    </source>
</evidence>
<dbReference type="Pfam" id="PF11716">
    <property type="entry name" value="MDMPI_N"/>
    <property type="match status" value="1"/>
</dbReference>
<reference evidence="3 4" key="1">
    <citation type="journal article" date="2017" name="Front. Microbiol.">
        <title>Phaeobacter piscinae sp. nov., a species of the Roseobacter group and potential aquaculture probiont.</title>
        <authorList>
            <person name="Sonnenschein E.C."/>
            <person name="Phippen C.B.W."/>
            <person name="Nielsen K.F."/>
            <person name="Mateiu R.V."/>
            <person name="Melchiorsen J."/>
            <person name="Gram L."/>
            <person name="Overmann J."/>
            <person name="Freese H.M."/>
        </authorList>
    </citation>
    <scope>NUCLEOTIDE SEQUENCE [LARGE SCALE GENOMIC DNA]</scope>
    <source>
        <strain evidence="3 4">P88</strain>
        <plasmid evidence="4">pp88_c</plasmid>
    </source>
</reference>
<keyword evidence="3" id="KW-0670">Pyruvate</keyword>
<dbReference type="RefSeq" id="WP_102884639.1">
    <property type="nucleotide sequence ID" value="NZ_CP010728.1"/>
</dbReference>
<proteinExistence type="predicted"/>
<reference evidence="3 4" key="2">
    <citation type="journal article" date="2017" name="Genome Biol. Evol.">
        <title>Trajectories and Drivers of Genome Evolution in Surface-Associated Marine Phaeobacter.</title>
        <authorList>
            <person name="Freese H.M."/>
            <person name="Sikorski J."/>
            <person name="Bunk B."/>
            <person name="Scheuner C."/>
            <person name="Meier-Kolthoff J.P."/>
            <person name="Sproer C."/>
            <person name="Gram L."/>
            <person name="Overmann J."/>
        </authorList>
    </citation>
    <scope>NUCLEOTIDE SEQUENCE [LARGE SCALE GENOMIC DNA]</scope>
    <source>
        <strain evidence="3 4">P88</strain>
        <plasmid evidence="4">pp88_c</plasmid>
    </source>
</reference>
<accession>A0A2I7KG65</accession>
<dbReference type="GO" id="GO:0050077">
    <property type="term" value="F:maleylpyruvate isomerase activity"/>
    <property type="evidence" value="ECO:0007669"/>
    <property type="project" value="UniProtKB-EC"/>
</dbReference>
<sequence>MSSETDAARAALRQRQGKGARFDAASAPHDDLLLARRGTAFFARKLSELSDTDLYQPSAFQGRSRAWVVVDVSFAARRQALMLESLFRGRPTDLPPDLEHQFSDLDLAETLPPQAIRHLFRHSEVHLNVCWRDLSDTQWDLEFAMPNGSVGTPRLLPPLRAVQVWHAALGLGNGASARDLPVELED</sequence>
<dbReference type="SUPFAM" id="SSF109854">
    <property type="entry name" value="DinB/YfiT-like putative metalloenzymes"/>
    <property type="match status" value="1"/>
</dbReference>
<dbReference type="AlphaFoldDB" id="A0A2I7KG65"/>
<dbReference type="InterPro" id="IPR024344">
    <property type="entry name" value="MDMPI_metal-binding"/>
</dbReference>
<evidence type="ECO:0000259" key="2">
    <source>
        <dbReference type="Pfam" id="PF11716"/>
    </source>
</evidence>
<gene>
    <name evidence="3" type="ORF">PhaeoP88_04271</name>
</gene>
<dbReference type="InterPro" id="IPR034660">
    <property type="entry name" value="DinB/YfiT-like"/>
</dbReference>
<evidence type="ECO:0000313" key="4">
    <source>
        <dbReference type="Proteomes" id="UP000236447"/>
    </source>
</evidence>
<dbReference type="GO" id="GO:0046872">
    <property type="term" value="F:metal ion binding"/>
    <property type="evidence" value="ECO:0007669"/>
    <property type="project" value="InterPro"/>
</dbReference>
<dbReference type="Proteomes" id="UP000236447">
    <property type="component" value="Plasmid pP88_c"/>
</dbReference>
<protein>
    <submittedName>
        <fullName evidence="3">Mycothiol maleylpyruvate isomerase</fullName>
        <ecNumber evidence="3">5.2.1.4</ecNumber>
    </submittedName>
</protein>
<feature type="region of interest" description="Disordered" evidence="1">
    <location>
        <begin position="1"/>
        <end position="23"/>
    </location>
</feature>
<feature type="domain" description="Mycothiol-dependent maleylpyruvate isomerase metal-binding" evidence="2">
    <location>
        <begin position="36"/>
        <end position="165"/>
    </location>
</feature>
<keyword evidence="3" id="KW-0413">Isomerase</keyword>
<dbReference type="Gene3D" id="1.20.120.450">
    <property type="entry name" value="dinb family like domain"/>
    <property type="match status" value="1"/>
</dbReference>
<name>A0A2I7KG65_9RHOB</name>
<keyword evidence="3" id="KW-0614">Plasmid</keyword>
<evidence type="ECO:0000256" key="1">
    <source>
        <dbReference type="SAM" id="MobiDB-lite"/>
    </source>
</evidence>
<geneLocation type="plasmid" evidence="4">
    <name>pp88_c</name>
</geneLocation>
<dbReference type="EMBL" id="CP010728">
    <property type="protein sequence ID" value="AUR01583.1"/>
    <property type="molecule type" value="Genomic_DNA"/>
</dbReference>
<dbReference type="EC" id="5.2.1.4" evidence="3"/>
<organism evidence="3 4">
    <name type="scientific">Phaeobacter inhibens</name>
    <dbReference type="NCBI Taxonomy" id="221822"/>
    <lineage>
        <taxon>Bacteria</taxon>
        <taxon>Pseudomonadati</taxon>
        <taxon>Pseudomonadota</taxon>
        <taxon>Alphaproteobacteria</taxon>
        <taxon>Rhodobacterales</taxon>
        <taxon>Roseobacteraceae</taxon>
        <taxon>Phaeobacter</taxon>
    </lineage>
</organism>